<proteinExistence type="predicted"/>
<evidence type="ECO:0000259" key="4">
    <source>
        <dbReference type="PROSITE" id="PS50112"/>
    </source>
</evidence>
<dbReference type="PANTHER" id="PTHR32071">
    <property type="entry name" value="TRANSCRIPTIONAL REGULATORY PROTEIN"/>
    <property type="match status" value="1"/>
</dbReference>
<feature type="domain" description="Sigma-54 factor interaction" evidence="3">
    <location>
        <begin position="157"/>
        <end position="259"/>
    </location>
</feature>
<reference evidence="5 6" key="1">
    <citation type="submission" date="2014-03" db="EMBL/GenBank/DDBJ databases">
        <title>Genome sequence of Clostridium litorale W6, DSM 5388.</title>
        <authorList>
            <person name="Poehlein A."/>
            <person name="Jagirdar A."/>
            <person name="Khonsari B."/>
            <person name="Chibani C.M."/>
            <person name="Gutierrez Gutierrez D.A."/>
            <person name="Davydova E."/>
            <person name="Alghaithi H.S."/>
            <person name="Nair K.P."/>
            <person name="Dhamotharan K."/>
            <person name="Chandran L."/>
            <person name="G W."/>
            <person name="Daniel R."/>
        </authorList>
    </citation>
    <scope>NUCLEOTIDE SEQUENCE [LARGE SCALE GENOMIC DNA]</scope>
    <source>
        <strain evidence="5 6">W6</strain>
    </source>
</reference>
<dbReference type="CDD" id="cd00009">
    <property type="entry name" value="AAA"/>
    <property type="match status" value="1"/>
</dbReference>
<dbReference type="NCBIfam" id="TIGR00229">
    <property type="entry name" value="sensory_box"/>
    <property type="match status" value="1"/>
</dbReference>
<comment type="caution">
    <text evidence="5">The sequence shown here is derived from an EMBL/GenBank/DDBJ whole genome shotgun (WGS) entry which is preliminary data.</text>
</comment>
<dbReference type="Proteomes" id="UP000027946">
    <property type="component" value="Unassembled WGS sequence"/>
</dbReference>
<dbReference type="SMART" id="SM00091">
    <property type="entry name" value="PAS"/>
    <property type="match status" value="1"/>
</dbReference>
<dbReference type="RefSeq" id="WP_052635824.1">
    <property type="nucleotide sequence ID" value="NZ_FSRH01000001.1"/>
</dbReference>
<dbReference type="AlphaFoldDB" id="A0A069RQG2"/>
<dbReference type="Pfam" id="PF00158">
    <property type="entry name" value="Sigma54_activat"/>
    <property type="match status" value="1"/>
</dbReference>
<dbReference type="InterPro" id="IPR000014">
    <property type="entry name" value="PAS"/>
</dbReference>
<dbReference type="GO" id="GO:0005524">
    <property type="term" value="F:ATP binding"/>
    <property type="evidence" value="ECO:0007669"/>
    <property type="project" value="UniProtKB-KW"/>
</dbReference>
<dbReference type="SUPFAM" id="SSF52540">
    <property type="entry name" value="P-loop containing nucleoside triphosphate hydrolases"/>
    <property type="match status" value="1"/>
</dbReference>
<evidence type="ECO:0000256" key="1">
    <source>
        <dbReference type="ARBA" id="ARBA00022741"/>
    </source>
</evidence>
<accession>A0A069RQG2</accession>
<dbReference type="EMBL" id="JJMM01000002">
    <property type="protein sequence ID" value="KDR96412.1"/>
    <property type="molecule type" value="Genomic_DNA"/>
</dbReference>
<evidence type="ECO:0000313" key="6">
    <source>
        <dbReference type="Proteomes" id="UP000027946"/>
    </source>
</evidence>
<dbReference type="InterPro" id="IPR013767">
    <property type="entry name" value="PAS_fold"/>
</dbReference>
<evidence type="ECO:0000256" key="2">
    <source>
        <dbReference type="ARBA" id="ARBA00022840"/>
    </source>
</evidence>
<sequence length="313" mass="35661">MNADNFRFLDYEKLKRIVENAYDEIFVYDNDYKVVYVNKACERHYGMKAKELIGNNFFDLLSDDKWYPSVLPIVYKEKKQFTIEQTSYLGKKLITTAVPLFDENGDIEYVVMTVYDASCDLVNQRMLMEEEQKKRGGEEGDQSKKSDNEKADSISDIFFSSAKMEKVIKFSQTIAKFDSTVLIHGESGTGKTMLARYIHESSGRKKGSFLSINCSAIPEQLLESELFGYVAGAFTGAKKGGKTGLIELASFWRLNVIDIEIPALRERVEDDTNESEVTRFFYAKMQQVKANGPQTLKIAESQSWHDTCSIVNV</sequence>
<dbReference type="InterPro" id="IPR025662">
    <property type="entry name" value="Sigma_54_int_dom_ATP-bd_1"/>
</dbReference>
<keyword evidence="1" id="KW-0547">Nucleotide-binding</keyword>
<evidence type="ECO:0000259" key="3">
    <source>
        <dbReference type="PROSITE" id="PS50045"/>
    </source>
</evidence>
<dbReference type="InterPro" id="IPR002078">
    <property type="entry name" value="Sigma_54_int"/>
</dbReference>
<keyword evidence="6" id="KW-1185">Reference proteome</keyword>
<dbReference type="eggNOG" id="COG3829">
    <property type="taxonomic scope" value="Bacteria"/>
</dbReference>
<dbReference type="Gene3D" id="3.40.50.300">
    <property type="entry name" value="P-loop containing nucleotide triphosphate hydrolases"/>
    <property type="match status" value="1"/>
</dbReference>
<dbReference type="Pfam" id="PF00989">
    <property type="entry name" value="PAS"/>
    <property type="match status" value="1"/>
</dbReference>
<dbReference type="PROSITE" id="PS50045">
    <property type="entry name" value="SIGMA54_INTERACT_4"/>
    <property type="match status" value="1"/>
</dbReference>
<dbReference type="STRING" id="1121324.CLIT_2c00180"/>
<dbReference type="InterPro" id="IPR035965">
    <property type="entry name" value="PAS-like_dom_sf"/>
</dbReference>
<dbReference type="PROSITE" id="PS50112">
    <property type="entry name" value="PAS"/>
    <property type="match status" value="1"/>
</dbReference>
<protein>
    <submittedName>
        <fullName evidence="5">Putative sigma54 specific transcriptional regulator</fullName>
    </submittedName>
</protein>
<dbReference type="InterPro" id="IPR027417">
    <property type="entry name" value="P-loop_NTPase"/>
</dbReference>
<dbReference type="OrthoDB" id="9764280at2"/>
<dbReference type="Gene3D" id="3.30.450.20">
    <property type="entry name" value="PAS domain"/>
    <property type="match status" value="1"/>
</dbReference>
<feature type="domain" description="PAS" evidence="4">
    <location>
        <begin position="10"/>
        <end position="64"/>
    </location>
</feature>
<organism evidence="5 6">
    <name type="scientific">Peptoclostridium litorale DSM 5388</name>
    <dbReference type="NCBI Taxonomy" id="1121324"/>
    <lineage>
        <taxon>Bacteria</taxon>
        <taxon>Bacillati</taxon>
        <taxon>Bacillota</taxon>
        <taxon>Clostridia</taxon>
        <taxon>Peptostreptococcales</taxon>
        <taxon>Peptoclostridiaceae</taxon>
        <taxon>Peptoclostridium</taxon>
    </lineage>
</organism>
<dbReference type="SUPFAM" id="SSF55785">
    <property type="entry name" value="PYP-like sensor domain (PAS domain)"/>
    <property type="match status" value="1"/>
</dbReference>
<dbReference type="CDD" id="cd00130">
    <property type="entry name" value="PAS"/>
    <property type="match status" value="1"/>
</dbReference>
<dbReference type="PROSITE" id="PS00675">
    <property type="entry name" value="SIGMA54_INTERACT_1"/>
    <property type="match status" value="1"/>
</dbReference>
<keyword evidence="2" id="KW-0067">ATP-binding</keyword>
<evidence type="ECO:0000313" key="5">
    <source>
        <dbReference type="EMBL" id="KDR96412.1"/>
    </source>
</evidence>
<gene>
    <name evidence="5" type="ORF">CLIT_2c00180</name>
</gene>
<name>A0A069RQG2_PEPLI</name>
<dbReference type="GO" id="GO:0006355">
    <property type="term" value="P:regulation of DNA-templated transcription"/>
    <property type="evidence" value="ECO:0007669"/>
    <property type="project" value="InterPro"/>
</dbReference>